<organism evidence="2">
    <name type="scientific">Anguilla anguilla</name>
    <name type="common">European freshwater eel</name>
    <name type="synonym">Muraena anguilla</name>
    <dbReference type="NCBI Taxonomy" id="7936"/>
    <lineage>
        <taxon>Eukaryota</taxon>
        <taxon>Metazoa</taxon>
        <taxon>Chordata</taxon>
        <taxon>Craniata</taxon>
        <taxon>Vertebrata</taxon>
        <taxon>Euteleostomi</taxon>
        <taxon>Actinopterygii</taxon>
        <taxon>Neopterygii</taxon>
        <taxon>Teleostei</taxon>
        <taxon>Anguilliformes</taxon>
        <taxon>Anguillidae</taxon>
        <taxon>Anguilla</taxon>
    </lineage>
</organism>
<keyword evidence="1" id="KW-0472">Membrane</keyword>
<keyword evidence="1" id="KW-0812">Transmembrane</keyword>
<evidence type="ECO:0000313" key="2">
    <source>
        <dbReference type="EMBL" id="JAI01304.1"/>
    </source>
</evidence>
<evidence type="ECO:0000256" key="1">
    <source>
        <dbReference type="SAM" id="Phobius"/>
    </source>
</evidence>
<reference evidence="2" key="2">
    <citation type="journal article" date="2015" name="Fish Shellfish Immunol.">
        <title>Early steps in the European eel (Anguilla anguilla)-Vibrio vulnificus interaction in the gills: Role of the RtxA13 toxin.</title>
        <authorList>
            <person name="Callol A."/>
            <person name="Pajuelo D."/>
            <person name="Ebbesson L."/>
            <person name="Teles M."/>
            <person name="MacKenzie S."/>
            <person name="Amaro C."/>
        </authorList>
    </citation>
    <scope>NUCLEOTIDE SEQUENCE</scope>
</reference>
<protein>
    <submittedName>
        <fullName evidence="2">Uncharacterized protein</fullName>
    </submittedName>
</protein>
<name>A0A0E9XHZ3_ANGAN</name>
<sequence>MEYNGTKQGTTDLQQIKLQKLRTIDILSWTCSFFTCCVICRLFFFFCGCFHLHLSQP</sequence>
<proteinExistence type="predicted"/>
<dbReference type="AlphaFoldDB" id="A0A0E9XHZ3"/>
<dbReference type="EMBL" id="GBXM01007274">
    <property type="protein sequence ID" value="JAI01304.1"/>
    <property type="molecule type" value="Transcribed_RNA"/>
</dbReference>
<accession>A0A0E9XHZ3</accession>
<keyword evidence="1" id="KW-1133">Transmembrane helix</keyword>
<feature type="transmembrane region" description="Helical" evidence="1">
    <location>
        <begin position="26"/>
        <end position="54"/>
    </location>
</feature>
<reference evidence="2" key="1">
    <citation type="submission" date="2014-11" db="EMBL/GenBank/DDBJ databases">
        <authorList>
            <person name="Amaro Gonzalez C."/>
        </authorList>
    </citation>
    <scope>NUCLEOTIDE SEQUENCE</scope>
</reference>